<evidence type="ECO:0000313" key="2">
    <source>
        <dbReference type="Proteomes" id="UP001189429"/>
    </source>
</evidence>
<sequence>MEASCADEATISLNVQTVGGTSIPLSVPANCRVSDVRDGLRNALGLKSHQTFKLLLGARALDVHNTPIDALGIGEGAELSVAFLDELMITRHVYSHRTRLLVSTEVVRLTPDIPLRQQWAALVPRSGLLPNPYVEDRTEALQTFDLFGDQEVQAEAYEPEPPFITDATICFMATSGSAPRGWDEVASEGAISRNWLRQFAPEESGDLSRRMSRRCGFPPSVHVELASRVSSLPHRVHRLRKPAGVTQ</sequence>
<dbReference type="EMBL" id="CAUYUJ010013781">
    <property type="protein sequence ID" value="CAK0836758.1"/>
    <property type="molecule type" value="Genomic_DNA"/>
</dbReference>
<dbReference type="CDD" id="cd17039">
    <property type="entry name" value="Ubl_ubiquitin_like"/>
    <property type="match status" value="1"/>
</dbReference>
<organism evidence="1 2">
    <name type="scientific">Prorocentrum cordatum</name>
    <dbReference type="NCBI Taxonomy" id="2364126"/>
    <lineage>
        <taxon>Eukaryota</taxon>
        <taxon>Sar</taxon>
        <taxon>Alveolata</taxon>
        <taxon>Dinophyceae</taxon>
        <taxon>Prorocentrales</taxon>
        <taxon>Prorocentraceae</taxon>
        <taxon>Prorocentrum</taxon>
    </lineage>
</organism>
<proteinExistence type="predicted"/>
<evidence type="ECO:0008006" key="3">
    <source>
        <dbReference type="Google" id="ProtNLM"/>
    </source>
</evidence>
<protein>
    <recommendedName>
        <fullName evidence="3">Ubiquitin-like domain-containing protein</fullName>
    </recommendedName>
</protein>
<reference evidence="1" key="1">
    <citation type="submission" date="2023-10" db="EMBL/GenBank/DDBJ databases">
        <authorList>
            <person name="Chen Y."/>
            <person name="Shah S."/>
            <person name="Dougan E. K."/>
            <person name="Thang M."/>
            <person name="Chan C."/>
        </authorList>
    </citation>
    <scope>NUCLEOTIDE SEQUENCE [LARGE SCALE GENOMIC DNA]</scope>
</reference>
<evidence type="ECO:0000313" key="1">
    <source>
        <dbReference type="EMBL" id="CAK0836758.1"/>
    </source>
</evidence>
<gene>
    <name evidence="1" type="ORF">PCOR1329_LOCUS33155</name>
</gene>
<comment type="caution">
    <text evidence="1">The sequence shown here is derived from an EMBL/GenBank/DDBJ whole genome shotgun (WGS) entry which is preliminary data.</text>
</comment>
<accession>A0ABN9SWE8</accession>
<dbReference type="Proteomes" id="UP001189429">
    <property type="component" value="Unassembled WGS sequence"/>
</dbReference>
<keyword evidence="2" id="KW-1185">Reference proteome</keyword>
<name>A0ABN9SWE8_9DINO</name>